<evidence type="ECO:0000313" key="3">
    <source>
        <dbReference type="EMBL" id="VFK61736.1"/>
    </source>
</evidence>
<feature type="compositionally biased region" description="Basic residues" evidence="1">
    <location>
        <begin position="59"/>
        <end position="70"/>
    </location>
</feature>
<dbReference type="EMBL" id="CAADFW010000062">
    <property type="protein sequence ID" value="VFK61736.1"/>
    <property type="molecule type" value="Genomic_DNA"/>
</dbReference>
<organism evidence="3">
    <name type="scientific">Candidatus Kentrum sp. TC</name>
    <dbReference type="NCBI Taxonomy" id="2126339"/>
    <lineage>
        <taxon>Bacteria</taxon>
        <taxon>Pseudomonadati</taxon>
        <taxon>Pseudomonadota</taxon>
        <taxon>Gammaproteobacteria</taxon>
        <taxon>Candidatus Kentrum</taxon>
    </lineage>
</organism>
<evidence type="ECO:0000256" key="1">
    <source>
        <dbReference type="SAM" id="MobiDB-lite"/>
    </source>
</evidence>
<protein>
    <submittedName>
        <fullName evidence="3">Uncharacterized protein</fullName>
    </submittedName>
</protein>
<dbReference type="AlphaFoldDB" id="A0A451A6T2"/>
<accession>A0A451A6T2</accession>
<name>A0A451A6T2_9GAMM</name>
<proteinExistence type="predicted"/>
<sequence>MKSCVSNSIYKISDLKTDDKRTVPHKMRQERGKMKNRTLRHNQGENRQEGPHSSNGPRAYHHGFRMRHRNAASDSQNTSIFYHSDALVHILTYCESAELFHLPG</sequence>
<reference evidence="3" key="1">
    <citation type="submission" date="2019-02" db="EMBL/GenBank/DDBJ databases">
        <authorList>
            <person name="Gruber-Vodicka R. H."/>
            <person name="Seah K. B. B."/>
        </authorList>
    </citation>
    <scope>NUCLEOTIDE SEQUENCE</scope>
    <source>
        <strain evidence="2">BECK_BZ123</strain>
        <strain evidence="3">BECK_BZ126</strain>
    </source>
</reference>
<evidence type="ECO:0000313" key="2">
    <source>
        <dbReference type="EMBL" id="VFK49251.1"/>
    </source>
</evidence>
<gene>
    <name evidence="2" type="ORF">BECKTC1821D_GA0114238_10734</name>
    <name evidence="3" type="ORF">BECKTC1821F_GA0114240_10626</name>
</gene>
<feature type="region of interest" description="Disordered" evidence="1">
    <location>
        <begin position="15"/>
        <end position="72"/>
    </location>
</feature>
<feature type="compositionally biased region" description="Basic and acidic residues" evidence="1">
    <location>
        <begin position="15"/>
        <end position="33"/>
    </location>
</feature>
<dbReference type="EMBL" id="CAADFS010000073">
    <property type="protein sequence ID" value="VFK49251.1"/>
    <property type="molecule type" value="Genomic_DNA"/>
</dbReference>